<dbReference type="InterPro" id="IPR029045">
    <property type="entry name" value="ClpP/crotonase-like_dom_sf"/>
</dbReference>
<comment type="similarity">
    <text evidence="1">Belongs to the enoyl-CoA hydratase/isomerase family.</text>
</comment>
<proteinExistence type="inferred from homology"/>
<organism evidence="2 3">
    <name type="scientific">Labilithrix luteola</name>
    <dbReference type="NCBI Taxonomy" id="1391654"/>
    <lineage>
        <taxon>Bacteria</taxon>
        <taxon>Pseudomonadati</taxon>
        <taxon>Myxococcota</taxon>
        <taxon>Polyangia</taxon>
        <taxon>Polyangiales</taxon>
        <taxon>Labilitrichaceae</taxon>
        <taxon>Labilithrix</taxon>
    </lineage>
</organism>
<dbReference type="KEGG" id="llu:AKJ09_08402"/>
<dbReference type="InterPro" id="IPR001753">
    <property type="entry name" value="Enoyl-CoA_hydra/iso"/>
</dbReference>
<keyword evidence="3" id="KW-1185">Reference proteome</keyword>
<reference evidence="2 3" key="1">
    <citation type="submission" date="2015-08" db="EMBL/GenBank/DDBJ databases">
        <authorList>
            <person name="Babu N.S."/>
            <person name="Beckwith C.J."/>
            <person name="Beseler K.G."/>
            <person name="Brison A."/>
            <person name="Carone J.V."/>
            <person name="Caskin T.P."/>
            <person name="Diamond M."/>
            <person name="Durham M.E."/>
            <person name="Foxe J.M."/>
            <person name="Go M."/>
            <person name="Henderson B.A."/>
            <person name="Jones I.B."/>
            <person name="McGettigan J.A."/>
            <person name="Micheletti S.J."/>
            <person name="Nasrallah M.E."/>
            <person name="Ortiz D."/>
            <person name="Piller C.R."/>
            <person name="Privatt S.R."/>
            <person name="Schneider S.L."/>
            <person name="Sharp S."/>
            <person name="Smith T.C."/>
            <person name="Stanton J.D."/>
            <person name="Ullery H.E."/>
            <person name="Wilson R.J."/>
            <person name="Serrano M.G."/>
            <person name="Buck G."/>
            <person name="Lee V."/>
            <person name="Wang Y."/>
            <person name="Carvalho R."/>
            <person name="Voegtly L."/>
            <person name="Shi R."/>
            <person name="Duckworth R."/>
            <person name="Johnson A."/>
            <person name="Loviza R."/>
            <person name="Walstead R."/>
            <person name="Shah Z."/>
            <person name="Kiflezghi M."/>
            <person name="Wade K."/>
            <person name="Ball S.L."/>
            <person name="Bradley K.W."/>
            <person name="Asai D.J."/>
            <person name="Bowman C.A."/>
            <person name="Russell D.A."/>
            <person name="Pope W.H."/>
            <person name="Jacobs-Sera D."/>
            <person name="Hendrix R.W."/>
            <person name="Hatfull G.F."/>
        </authorList>
    </citation>
    <scope>NUCLEOTIDE SEQUENCE [LARGE SCALE GENOMIC DNA]</scope>
    <source>
        <strain evidence="2 3">DSM 27648</strain>
    </source>
</reference>
<dbReference type="InterPro" id="IPR014748">
    <property type="entry name" value="Enoyl-CoA_hydra_C"/>
</dbReference>
<dbReference type="EMBL" id="CP012333">
    <property type="protein sequence ID" value="AKV01739.1"/>
    <property type="molecule type" value="Genomic_DNA"/>
</dbReference>
<dbReference type="AlphaFoldDB" id="A0A0K1Q7Q0"/>
<dbReference type="RefSeq" id="WP_146652780.1">
    <property type="nucleotide sequence ID" value="NZ_CP012333.1"/>
</dbReference>
<evidence type="ECO:0000313" key="3">
    <source>
        <dbReference type="Proteomes" id="UP000064967"/>
    </source>
</evidence>
<sequence>MSQEVLVEKQGRTAVVTLNRPEARNSLTKKIVLDLTGALVDAANDPTVRCVVLTGAGGHFCAGADLRRTFAEDPDLMDHLDEYMDAFHGLVRAIVRCPKPTIASVDGAAVGFGADMALACDLRVASTSAYIQEKFVNIGLMPDGGGTFWLPRLLGTARAMKAILLADKLDAKELDALGLLAALVPTDDLRTATMSLAKKLENGPPLALTAAKQAIYASLGDIESALQREREGQLRLLKSQDVVEGIMAWAQKREPNFTGQ</sequence>
<gene>
    <name evidence="2" type="ORF">AKJ09_08402</name>
</gene>
<accession>A0A0K1Q7Q0</accession>
<dbReference type="Pfam" id="PF00378">
    <property type="entry name" value="ECH_1"/>
    <property type="match status" value="1"/>
</dbReference>
<name>A0A0K1Q7Q0_9BACT</name>
<dbReference type="Proteomes" id="UP000064967">
    <property type="component" value="Chromosome"/>
</dbReference>
<protein>
    <submittedName>
        <fullName evidence="2">Enoyl-CoA hydratase</fullName>
    </submittedName>
</protein>
<dbReference type="PANTHER" id="PTHR43802:SF1">
    <property type="entry name" value="IP11341P-RELATED"/>
    <property type="match status" value="1"/>
</dbReference>
<dbReference type="Gene3D" id="3.90.226.10">
    <property type="entry name" value="2-enoyl-CoA Hydratase, Chain A, domain 1"/>
    <property type="match status" value="1"/>
</dbReference>
<dbReference type="STRING" id="1391654.AKJ09_08402"/>
<dbReference type="PATRIC" id="fig|1391654.3.peg.8512"/>
<dbReference type="OrthoDB" id="5365311at2"/>
<dbReference type="PANTHER" id="PTHR43802">
    <property type="entry name" value="ENOYL-COA HYDRATASE"/>
    <property type="match status" value="1"/>
</dbReference>
<evidence type="ECO:0000313" key="2">
    <source>
        <dbReference type="EMBL" id="AKV01739.1"/>
    </source>
</evidence>
<evidence type="ECO:0000256" key="1">
    <source>
        <dbReference type="ARBA" id="ARBA00005254"/>
    </source>
</evidence>
<dbReference type="GO" id="GO:0003824">
    <property type="term" value="F:catalytic activity"/>
    <property type="evidence" value="ECO:0007669"/>
    <property type="project" value="UniProtKB-ARBA"/>
</dbReference>
<dbReference type="Gene3D" id="1.10.12.10">
    <property type="entry name" value="Lyase 2-enoyl-coa Hydratase, Chain A, domain 2"/>
    <property type="match status" value="1"/>
</dbReference>
<dbReference type="SUPFAM" id="SSF52096">
    <property type="entry name" value="ClpP/crotonase"/>
    <property type="match status" value="1"/>
</dbReference>
<dbReference type="CDD" id="cd06558">
    <property type="entry name" value="crotonase-like"/>
    <property type="match status" value="1"/>
</dbReference>